<gene>
    <name evidence="3" type="ORF">DL240_05440</name>
</gene>
<dbReference type="GO" id="GO:0080120">
    <property type="term" value="P:CAAX-box protein maturation"/>
    <property type="evidence" value="ECO:0007669"/>
    <property type="project" value="UniProtKB-ARBA"/>
</dbReference>
<dbReference type="PANTHER" id="PTHR43592:SF15">
    <property type="entry name" value="CAAX AMINO TERMINAL PROTEASE FAMILY PROTEIN"/>
    <property type="match status" value="1"/>
</dbReference>
<organism evidence="3 4">
    <name type="scientific">Lujinxingia litoralis</name>
    <dbReference type="NCBI Taxonomy" id="2211119"/>
    <lineage>
        <taxon>Bacteria</taxon>
        <taxon>Deltaproteobacteria</taxon>
        <taxon>Bradymonadales</taxon>
        <taxon>Lujinxingiaceae</taxon>
        <taxon>Lujinxingia</taxon>
    </lineage>
</organism>
<feature type="transmembrane region" description="Helical" evidence="1">
    <location>
        <begin position="141"/>
        <end position="161"/>
    </location>
</feature>
<keyword evidence="1" id="KW-0472">Membrane</keyword>
<accession>A0A328C9D6</accession>
<keyword evidence="4" id="KW-1185">Reference proteome</keyword>
<dbReference type="InterPro" id="IPR003675">
    <property type="entry name" value="Rce1/LyrA-like_dom"/>
</dbReference>
<feature type="transmembrane region" description="Helical" evidence="1">
    <location>
        <begin position="35"/>
        <end position="54"/>
    </location>
</feature>
<protein>
    <recommendedName>
        <fullName evidence="2">CAAX prenyl protease 2/Lysostaphin resistance protein A-like domain-containing protein</fullName>
    </recommendedName>
</protein>
<keyword evidence="1" id="KW-0812">Transmembrane</keyword>
<feature type="transmembrane region" description="Helical" evidence="1">
    <location>
        <begin position="6"/>
        <end position="28"/>
    </location>
</feature>
<keyword evidence="1" id="KW-1133">Transmembrane helix</keyword>
<dbReference type="Pfam" id="PF02517">
    <property type="entry name" value="Rce1-like"/>
    <property type="match status" value="1"/>
</dbReference>
<proteinExistence type="predicted"/>
<evidence type="ECO:0000259" key="2">
    <source>
        <dbReference type="Pfam" id="PF02517"/>
    </source>
</evidence>
<dbReference type="GO" id="GO:0004175">
    <property type="term" value="F:endopeptidase activity"/>
    <property type="evidence" value="ECO:0007669"/>
    <property type="project" value="UniProtKB-ARBA"/>
</dbReference>
<reference evidence="3 4" key="1">
    <citation type="submission" date="2018-05" db="EMBL/GenBank/DDBJ databases">
        <title>Lujinxingia marina gen. nov. sp. nov., a new facultative anaerobic member of the class Deltaproteobacteria, and proposal of Lujinxingaceae fam. nov.</title>
        <authorList>
            <person name="Li C.-M."/>
        </authorList>
    </citation>
    <scope>NUCLEOTIDE SEQUENCE [LARGE SCALE GENOMIC DNA]</scope>
    <source>
        <strain evidence="3 4">B210</strain>
    </source>
</reference>
<feature type="transmembrane region" description="Helical" evidence="1">
    <location>
        <begin position="112"/>
        <end position="134"/>
    </location>
</feature>
<sequence length="202" mass="21965">MVALIFYGLMLGAAWLLGVVWLELDLLVWSERAQVSLGLQVALGAGVGLLAVWASRQSEHYTSWGKTLSEEFARMLGPMTPGQIQVLALTSGVAEEIFFRGFLQQALSGFEWAGGAGIWVGLVASSVVFGLVHIGPDREKFLPWTWMALGVGAVFGLMYLYTGSVLAPIIAHITINYFNLTHISRQAARAQSEEPPPSQESR</sequence>
<comment type="caution">
    <text evidence="3">The sequence shown here is derived from an EMBL/GenBank/DDBJ whole genome shotgun (WGS) entry which is preliminary data.</text>
</comment>
<dbReference type="Proteomes" id="UP000249169">
    <property type="component" value="Unassembled WGS sequence"/>
</dbReference>
<dbReference type="EMBL" id="QHKO01000002">
    <property type="protein sequence ID" value="RAL23604.1"/>
    <property type="molecule type" value="Genomic_DNA"/>
</dbReference>
<dbReference type="PANTHER" id="PTHR43592">
    <property type="entry name" value="CAAX AMINO TERMINAL PROTEASE"/>
    <property type="match status" value="1"/>
</dbReference>
<feature type="domain" description="CAAX prenyl protease 2/Lysostaphin resistance protein A-like" evidence="2">
    <location>
        <begin position="84"/>
        <end position="178"/>
    </location>
</feature>
<name>A0A328C9D6_9DELT</name>
<evidence type="ECO:0000256" key="1">
    <source>
        <dbReference type="SAM" id="Phobius"/>
    </source>
</evidence>
<evidence type="ECO:0000313" key="4">
    <source>
        <dbReference type="Proteomes" id="UP000249169"/>
    </source>
</evidence>
<dbReference type="AlphaFoldDB" id="A0A328C9D6"/>
<evidence type="ECO:0000313" key="3">
    <source>
        <dbReference type="EMBL" id="RAL23604.1"/>
    </source>
</evidence>